<dbReference type="Proteomes" id="UP000054877">
    <property type="component" value="Unassembled WGS sequence"/>
</dbReference>
<name>A0A0W0YYR6_LEGSP</name>
<dbReference type="InterPro" id="IPR027417">
    <property type="entry name" value="P-loop_NTPase"/>
</dbReference>
<dbReference type="PATRIC" id="fig|452.5.peg.2045"/>
<dbReference type="EC" id="2.7.1.25" evidence="3"/>
<sequence length="164" mass="18686">MVLIWITGFSGAGKTTVAKIVQEQLQAKNKNAILLDGDEVRSALGLTDNYSPEERKKIAFSYAKLGKLLADQGFYVIVATISMFEDVRQWNRRNNSHYLEVYLKVSEEERRIRDPKSLYQTGQELVEQGVLYEEPQNPDMLLEAGQKLQPEDMAAMIQQAVLDF</sequence>
<dbReference type="OrthoDB" id="9804504at2"/>
<dbReference type="SUPFAM" id="SSF52540">
    <property type="entry name" value="P-loop containing nucleoside triphosphate hydrolases"/>
    <property type="match status" value="1"/>
</dbReference>
<dbReference type="GO" id="GO:0019379">
    <property type="term" value="P:sulfate assimilation, phosphoadenylyl sulfate reduction by phosphoadenylyl-sulfate reductase (thioredoxin)"/>
    <property type="evidence" value="ECO:0007669"/>
    <property type="project" value="TreeGrafter"/>
</dbReference>
<dbReference type="Gene3D" id="3.40.50.300">
    <property type="entry name" value="P-loop containing nucleotide triphosphate hydrolases"/>
    <property type="match status" value="1"/>
</dbReference>
<evidence type="ECO:0000313" key="4">
    <source>
        <dbReference type="Proteomes" id="UP000054877"/>
    </source>
</evidence>
<reference evidence="3 4" key="1">
    <citation type="submission" date="2015-11" db="EMBL/GenBank/DDBJ databases">
        <title>Genomic analysis of 38 Legionella species identifies large and diverse effector repertoires.</title>
        <authorList>
            <person name="Burstein D."/>
            <person name="Amaro F."/>
            <person name="Zusman T."/>
            <person name="Lifshitz Z."/>
            <person name="Cohen O."/>
            <person name="Gilbert J.A."/>
            <person name="Pupko T."/>
            <person name="Shuman H.A."/>
            <person name="Segal G."/>
        </authorList>
    </citation>
    <scope>NUCLEOTIDE SEQUENCE [LARGE SCALE GENOMIC DNA]</scope>
    <source>
        <strain evidence="3 4">Mt.St.Helens-9</strain>
    </source>
</reference>
<dbReference type="GO" id="GO:0004020">
    <property type="term" value="F:adenylylsulfate kinase activity"/>
    <property type="evidence" value="ECO:0007669"/>
    <property type="project" value="UniProtKB-EC"/>
</dbReference>
<keyword evidence="1 3" id="KW-0808">Transferase</keyword>
<dbReference type="AlphaFoldDB" id="A0A0W0YYR6"/>
<comment type="caution">
    <text evidence="3">The sequence shown here is derived from an EMBL/GenBank/DDBJ whole genome shotgun (WGS) entry which is preliminary data.</text>
</comment>
<evidence type="ECO:0000256" key="1">
    <source>
        <dbReference type="ARBA" id="ARBA00022679"/>
    </source>
</evidence>
<dbReference type="GO" id="GO:0005737">
    <property type="term" value="C:cytoplasm"/>
    <property type="evidence" value="ECO:0007669"/>
    <property type="project" value="TreeGrafter"/>
</dbReference>
<dbReference type="InterPro" id="IPR050512">
    <property type="entry name" value="Sulf_AdTrans/APS_kinase"/>
</dbReference>
<evidence type="ECO:0000313" key="3">
    <source>
        <dbReference type="EMBL" id="KTD62012.1"/>
    </source>
</evidence>
<dbReference type="Pfam" id="PF01583">
    <property type="entry name" value="APS_kinase"/>
    <property type="match status" value="1"/>
</dbReference>
<organism evidence="3 4">
    <name type="scientific">Legionella spiritensis</name>
    <dbReference type="NCBI Taxonomy" id="452"/>
    <lineage>
        <taxon>Bacteria</taxon>
        <taxon>Pseudomonadati</taxon>
        <taxon>Pseudomonadota</taxon>
        <taxon>Gammaproteobacteria</taxon>
        <taxon>Legionellales</taxon>
        <taxon>Legionellaceae</taxon>
        <taxon>Legionella</taxon>
    </lineage>
</organism>
<feature type="domain" description="APS kinase" evidence="2">
    <location>
        <begin position="2"/>
        <end position="142"/>
    </location>
</feature>
<keyword evidence="3" id="KW-0418">Kinase</keyword>
<dbReference type="STRING" id="452.Lspi_1862"/>
<gene>
    <name evidence="3" type="primary">cysC</name>
    <name evidence="3" type="ORF">Lspi_1862</name>
</gene>
<dbReference type="EMBL" id="LNYX01000030">
    <property type="protein sequence ID" value="KTD62012.1"/>
    <property type="molecule type" value="Genomic_DNA"/>
</dbReference>
<dbReference type="PANTHER" id="PTHR42700">
    <property type="entry name" value="SULFATE ADENYLYLTRANSFERASE"/>
    <property type="match status" value="1"/>
</dbReference>
<proteinExistence type="predicted"/>
<dbReference type="RefSeq" id="WP_058483784.1">
    <property type="nucleotide sequence ID" value="NZ_CAAAII010000008.1"/>
</dbReference>
<dbReference type="GO" id="GO:0010134">
    <property type="term" value="P:sulfate assimilation via adenylyl sulfate reduction"/>
    <property type="evidence" value="ECO:0007669"/>
    <property type="project" value="TreeGrafter"/>
</dbReference>
<evidence type="ECO:0000259" key="2">
    <source>
        <dbReference type="Pfam" id="PF01583"/>
    </source>
</evidence>
<dbReference type="PANTHER" id="PTHR42700:SF1">
    <property type="entry name" value="SULFATE ADENYLYLTRANSFERASE"/>
    <property type="match status" value="1"/>
</dbReference>
<dbReference type="GO" id="GO:0004781">
    <property type="term" value="F:sulfate adenylyltransferase (ATP) activity"/>
    <property type="evidence" value="ECO:0007669"/>
    <property type="project" value="TreeGrafter"/>
</dbReference>
<protein>
    <submittedName>
        <fullName evidence="3">Putative adenylyl-sulfate kinase</fullName>
        <ecNumber evidence="3">2.7.1.25</ecNumber>
    </submittedName>
</protein>
<dbReference type="NCBIfam" id="NF004041">
    <property type="entry name" value="PRK05541.1"/>
    <property type="match status" value="1"/>
</dbReference>
<dbReference type="InterPro" id="IPR059117">
    <property type="entry name" value="APS_kinase_dom"/>
</dbReference>
<accession>A0A0W0YYR6</accession>
<keyword evidence="4" id="KW-1185">Reference proteome</keyword>